<comment type="caution">
    <text evidence="2">The sequence shown here is derived from an EMBL/GenBank/DDBJ whole genome shotgun (WGS) entry which is preliminary data.</text>
</comment>
<dbReference type="STRING" id="106549.A0A540KRC3"/>
<protein>
    <submittedName>
        <fullName evidence="2">Uncharacterized protein</fullName>
    </submittedName>
</protein>
<sequence>MLNKKEMVKRRLDAYNGMCGASDLTVIATEYTPVLKWLGFRGGQGYKEEGDTEKMSMDDEESEISDDDIEEW</sequence>
<evidence type="ECO:0000256" key="1">
    <source>
        <dbReference type="SAM" id="MobiDB-lite"/>
    </source>
</evidence>
<evidence type="ECO:0000313" key="3">
    <source>
        <dbReference type="Proteomes" id="UP000315295"/>
    </source>
</evidence>
<organism evidence="2 3">
    <name type="scientific">Malus baccata</name>
    <name type="common">Siberian crab apple</name>
    <name type="synonym">Pyrus baccata</name>
    <dbReference type="NCBI Taxonomy" id="106549"/>
    <lineage>
        <taxon>Eukaryota</taxon>
        <taxon>Viridiplantae</taxon>
        <taxon>Streptophyta</taxon>
        <taxon>Embryophyta</taxon>
        <taxon>Tracheophyta</taxon>
        <taxon>Spermatophyta</taxon>
        <taxon>Magnoliopsida</taxon>
        <taxon>eudicotyledons</taxon>
        <taxon>Gunneridae</taxon>
        <taxon>Pentapetalae</taxon>
        <taxon>rosids</taxon>
        <taxon>fabids</taxon>
        <taxon>Rosales</taxon>
        <taxon>Rosaceae</taxon>
        <taxon>Amygdaloideae</taxon>
        <taxon>Maleae</taxon>
        <taxon>Malus</taxon>
    </lineage>
</organism>
<keyword evidence="3" id="KW-1185">Reference proteome</keyword>
<proteinExistence type="predicted"/>
<feature type="compositionally biased region" description="Acidic residues" evidence="1">
    <location>
        <begin position="58"/>
        <end position="72"/>
    </location>
</feature>
<gene>
    <name evidence="2" type="ORF">C1H46_037709</name>
</gene>
<feature type="compositionally biased region" description="Basic and acidic residues" evidence="1">
    <location>
        <begin position="47"/>
        <end position="57"/>
    </location>
</feature>
<dbReference type="EMBL" id="VIEB01001014">
    <property type="protein sequence ID" value="TQD76758.1"/>
    <property type="molecule type" value="Genomic_DNA"/>
</dbReference>
<reference evidence="2 3" key="1">
    <citation type="journal article" date="2019" name="G3 (Bethesda)">
        <title>Sequencing of a Wild Apple (Malus baccata) Genome Unravels the Differences Between Cultivated and Wild Apple Species Regarding Disease Resistance and Cold Tolerance.</title>
        <authorList>
            <person name="Chen X."/>
        </authorList>
    </citation>
    <scope>NUCLEOTIDE SEQUENCE [LARGE SCALE GENOMIC DNA]</scope>
    <source>
        <strain evidence="3">cv. Shandingzi</strain>
        <tissue evidence="2">Leaves</tissue>
    </source>
</reference>
<dbReference type="Proteomes" id="UP000315295">
    <property type="component" value="Unassembled WGS sequence"/>
</dbReference>
<feature type="region of interest" description="Disordered" evidence="1">
    <location>
        <begin position="47"/>
        <end position="72"/>
    </location>
</feature>
<accession>A0A540KRC3</accession>
<name>A0A540KRC3_MALBA</name>
<evidence type="ECO:0000313" key="2">
    <source>
        <dbReference type="EMBL" id="TQD76758.1"/>
    </source>
</evidence>
<dbReference type="AlphaFoldDB" id="A0A540KRC3"/>